<feature type="domain" description="ABC transporter" evidence="3">
    <location>
        <begin position="330"/>
        <end position="535"/>
    </location>
</feature>
<evidence type="ECO:0000313" key="5">
    <source>
        <dbReference type="Proteomes" id="UP000287352"/>
    </source>
</evidence>
<dbReference type="InterPro" id="IPR003439">
    <property type="entry name" value="ABC_transporter-like_ATP-bd"/>
</dbReference>
<feature type="domain" description="ABC transporter" evidence="3">
    <location>
        <begin position="2"/>
        <end position="258"/>
    </location>
</feature>
<dbReference type="Gene3D" id="3.40.50.300">
    <property type="entry name" value="P-loop containing nucleotide triphosphate hydrolases"/>
    <property type="match status" value="2"/>
</dbReference>
<evidence type="ECO:0000259" key="3">
    <source>
        <dbReference type="PROSITE" id="PS50893"/>
    </source>
</evidence>
<dbReference type="InterPro" id="IPR032781">
    <property type="entry name" value="ABC_tran_Xtn"/>
</dbReference>
<dbReference type="SUPFAM" id="SSF52540">
    <property type="entry name" value="P-loop containing nucleoside triphosphate hydrolases"/>
    <property type="match status" value="2"/>
</dbReference>
<accession>A0A402A3S0</accession>
<dbReference type="Pfam" id="PF12848">
    <property type="entry name" value="ABC_tran_Xtn"/>
    <property type="match status" value="1"/>
</dbReference>
<protein>
    <submittedName>
        <fullName evidence="4">ABC transporter</fullName>
    </submittedName>
</protein>
<dbReference type="InterPro" id="IPR017871">
    <property type="entry name" value="ABC_transporter-like_CS"/>
</dbReference>
<keyword evidence="5" id="KW-1185">Reference proteome</keyword>
<dbReference type="GO" id="GO:0016887">
    <property type="term" value="F:ATP hydrolysis activity"/>
    <property type="evidence" value="ECO:0007669"/>
    <property type="project" value="InterPro"/>
</dbReference>
<proteinExistence type="predicted"/>
<evidence type="ECO:0000256" key="2">
    <source>
        <dbReference type="ARBA" id="ARBA00022840"/>
    </source>
</evidence>
<keyword evidence="2" id="KW-0067">ATP-binding</keyword>
<dbReference type="AlphaFoldDB" id="A0A402A3S0"/>
<dbReference type="CDD" id="cd03221">
    <property type="entry name" value="ABCF_EF-3"/>
    <property type="match status" value="2"/>
</dbReference>
<dbReference type="OrthoDB" id="9801441at2"/>
<dbReference type="PROSITE" id="PS50893">
    <property type="entry name" value="ABC_TRANSPORTER_2"/>
    <property type="match status" value="2"/>
</dbReference>
<dbReference type="RefSeq" id="WP_126581225.1">
    <property type="nucleotide sequence ID" value="NZ_BIFR01000001.1"/>
</dbReference>
<keyword evidence="1" id="KW-0547">Nucleotide-binding</keyword>
<sequence>MLQVNHLKLSYGARRILDDVSFTVAPGEKAGLIGINGAGKSSLLKIVAGYQEADAGSVVLPRTHGYLSQDIAHEAPVADGGTARDFIFSATGLDKAILEYEALSHKIASVEGDELEKVLEDFEQAQSRLDALGYYDADARCEQLIDGLKIGGVPLDREVSTLSGGQKTKLALVRLLFQSPELLMLDEPTNFLDVEATLWLMDFLESYQGALLIISHDLDLIDRSINKVLRLNEFTHKLEEYRGTYSNYLTAVGDALALMERTKKQQERDIERLKKTSDRLRGFGATRVKQRIAMDKRIATLEESKPQLPQQSRKMKIEFPLRTQSGQLVIKAEKLNKSYGTKQIFKDISFEIERGQRLVIVGLNGVGKTTLMRTILNLTPINSGKILMGDRVHVGYYAQENEGLDYENTVINEATAVFPTDTKHVRGVLGRFLFQGDRVFQKIGTLSGGEKTRLAMAKMVLDGPNLLMLDEPTSHLDVISKNIIGEALGNFHGTIVTVTHDVEFVRLLKPTMILLMPEGKVLHYDPKYEDLLERA</sequence>
<dbReference type="InterPro" id="IPR003593">
    <property type="entry name" value="AAA+_ATPase"/>
</dbReference>
<dbReference type="InterPro" id="IPR051309">
    <property type="entry name" value="ABCF_ATPase"/>
</dbReference>
<dbReference type="FunFam" id="3.40.50.300:FF:000011">
    <property type="entry name" value="Putative ABC transporter ATP-binding component"/>
    <property type="match status" value="1"/>
</dbReference>
<evidence type="ECO:0000313" key="4">
    <source>
        <dbReference type="EMBL" id="GCE13722.1"/>
    </source>
</evidence>
<reference evidence="5" key="1">
    <citation type="submission" date="2018-12" db="EMBL/GenBank/DDBJ databases">
        <title>Tengunoibacter tsumagoiensis gen. nov., sp. nov., Dictyobacter kobayashii sp. nov., D. alpinus sp. nov., and D. joshuensis sp. nov. and description of Dictyobacteraceae fam. nov. within the order Ktedonobacterales isolated from Tengu-no-mugimeshi.</title>
        <authorList>
            <person name="Wang C.M."/>
            <person name="Zheng Y."/>
            <person name="Sakai Y."/>
            <person name="Toyoda A."/>
            <person name="Minakuchi Y."/>
            <person name="Abe K."/>
            <person name="Yokota A."/>
            <person name="Yabe S."/>
        </authorList>
    </citation>
    <scope>NUCLEOTIDE SEQUENCE [LARGE SCALE GENOMIC DNA]</scope>
    <source>
        <strain evidence="5">Uno3</strain>
    </source>
</reference>
<comment type="caution">
    <text evidence="4">The sequence shown here is derived from an EMBL/GenBank/DDBJ whole genome shotgun (WGS) entry which is preliminary data.</text>
</comment>
<dbReference type="SMART" id="SM00382">
    <property type="entry name" value="AAA"/>
    <property type="match status" value="2"/>
</dbReference>
<dbReference type="Proteomes" id="UP000287352">
    <property type="component" value="Unassembled WGS sequence"/>
</dbReference>
<gene>
    <name evidence="4" type="ORF">KTT_35810</name>
</gene>
<evidence type="ECO:0000256" key="1">
    <source>
        <dbReference type="ARBA" id="ARBA00022741"/>
    </source>
</evidence>
<dbReference type="PANTHER" id="PTHR42855">
    <property type="entry name" value="ABC TRANSPORTER ATP-BINDING SUBUNIT"/>
    <property type="match status" value="1"/>
</dbReference>
<dbReference type="GO" id="GO:0005524">
    <property type="term" value="F:ATP binding"/>
    <property type="evidence" value="ECO:0007669"/>
    <property type="project" value="UniProtKB-KW"/>
</dbReference>
<dbReference type="Pfam" id="PF00005">
    <property type="entry name" value="ABC_tran"/>
    <property type="match status" value="2"/>
</dbReference>
<organism evidence="4 5">
    <name type="scientific">Tengunoibacter tsumagoiensis</name>
    <dbReference type="NCBI Taxonomy" id="2014871"/>
    <lineage>
        <taxon>Bacteria</taxon>
        <taxon>Bacillati</taxon>
        <taxon>Chloroflexota</taxon>
        <taxon>Ktedonobacteria</taxon>
        <taxon>Ktedonobacterales</taxon>
        <taxon>Dictyobacteraceae</taxon>
        <taxon>Tengunoibacter</taxon>
    </lineage>
</organism>
<dbReference type="PANTHER" id="PTHR42855:SF2">
    <property type="entry name" value="DRUG RESISTANCE ABC TRANSPORTER,ATP-BINDING PROTEIN"/>
    <property type="match status" value="1"/>
</dbReference>
<dbReference type="EMBL" id="BIFR01000001">
    <property type="protein sequence ID" value="GCE13722.1"/>
    <property type="molecule type" value="Genomic_DNA"/>
</dbReference>
<name>A0A402A3S0_9CHLR</name>
<dbReference type="PROSITE" id="PS00211">
    <property type="entry name" value="ABC_TRANSPORTER_1"/>
    <property type="match status" value="2"/>
</dbReference>
<dbReference type="InterPro" id="IPR027417">
    <property type="entry name" value="P-loop_NTPase"/>
</dbReference>